<dbReference type="Gramene" id="rna-gnl|WGS:NBSK|LSAT_3X113900_mrna">
    <property type="protein sequence ID" value="cds-PLY85844.1"/>
    <property type="gene ID" value="gene-LSAT_3X113900"/>
</dbReference>
<dbReference type="Pfam" id="PF12937">
    <property type="entry name" value="F-box-like"/>
    <property type="match status" value="1"/>
</dbReference>
<gene>
    <name evidence="2" type="ORF">LSAT_V11C300147050</name>
</gene>
<keyword evidence="3" id="KW-1185">Reference proteome</keyword>
<dbReference type="PANTHER" id="PTHR31215">
    <property type="entry name" value="OS05G0510400 PROTEIN-RELATED"/>
    <property type="match status" value="1"/>
</dbReference>
<dbReference type="EMBL" id="NBSK02000003">
    <property type="protein sequence ID" value="KAJ0216501.1"/>
    <property type="molecule type" value="Genomic_DNA"/>
</dbReference>
<evidence type="ECO:0000259" key="1">
    <source>
        <dbReference type="Pfam" id="PF12937"/>
    </source>
</evidence>
<name>A0A9R1XKH5_LACSA</name>
<dbReference type="AlphaFoldDB" id="A0A9R1XKH5"/>
<dbReference type="SUPFAM" id="SSF81383">
    <property type="entry name" value="F-box domain"/>
    <property type="match status" value="1"/>
</dbReference>
<evidence type="ECO:0000313" key="2">
    <source>
        <dbReference type="EMBL" id="KAJ0216501.1"/>
    </source>
</evidence>
<organism evidence="2 3">
    <name type="scientific">Lactuca sativa</name>
    <name type="common">Garden lettuce</name>
    <dbReference type="NCBI Taxonomy" id="4236"/>
    <lineage>
        <taxon>Eukaryota</taxon>
        <taxon>Viridiplantae</taxon>
        <taxon>Streptophyta</taxon>
        <taxon>Embryophyta</taxon>
        <taxon>Tracheophyta</taxon>
        <taxon>Spermatophyta</taxon>
        <taxon>Magnoliopsida</taxon>
        <taxon>eudicotyledons</taxon>
        <taxon>Gunneridae</taxon>
        <taxon>Pentapetalae</taxon>
        <taxon>asterids</taxon>
        <taxon>campanulids</taxon>
        <taxon>Asterales</taxon>
        <taxon>Asteraceae</taxon>
        <taxon>Cichorioideae</taxon>
        <taxon>Cichorieae</taxon>
        <taxon>Lactucinae</taxon>
        <taxon>Lactuca</taxon>
    </lineage>
</organism>
<dbReference type="InterPro" id="IPR001810">
    <property type="entry name" value="F-box_dom"/>
</dbReference>
<comment type="caution">
    <text evidence="2">The sequence shown here is derived from an EMBL/GenBank/DDBJ whole genome shotgun (WGS) entry which is preliminary data.</text>
</comment>
<accession>A0A9R1XKH5</accession>
<proteinExistence type="predicted"/>
<reference evidence="2 3" key="1">
    <citation type="journal article" date="2017" name="Nat. Commun.">
        <title>Genome assembly with in vitro proximity ligation data and whole-genome triplication in lettuce.</title>
        <authorList>
            <person name="Reyes-Chin-Wo S."/>
            <person name="Wang Z."/>
            <person name="Yang X."/>
            <person name="Kozik A."/>
            <person name="Arikit S."/>
            <person name="Song C."/>
            <person name="Xia L."/>
            <person name="Froenicke L."/>
            <person name="Lavelle D.O."/>
            <person name="Truco M.J."/>
            <person name="Xia R."/>
            <person name="Zhu S."/>
            <person name="Xu C."/>
            <person name="Xu H."/>
            <person name="Xu X."/>
            <person name="Cox K."/>
            <person name="Korf I."/>
            <person name="Meyers B.C."/>
            <person name="Michelmore R.W."/>
        </authorList>
    </citation>
    <scope>NUCLEOTIDE SEQUENCE [LARGE SCALE GENOMIC DNA]</scope>
    <source>
        <strain evidence="3">cv. Salinas</strain>
        <tissue evidence="2">Seedlings</tissue>
    </source>
</reference>
<dbReference type="Proteomes" id="UP000235145">
    <property type="component" value="Unassembled WGS sequence"/>
</dbReference>
<dbReference type="InterPro" id="IPR044809">
    <property type="entry name" value="AUF1-like"/>
</dbReference>
<sequence length="319" mass="36423">MRNPKKSRERDADDSSSINRLPDEIILQILNKIIDLRSLCFCYLVSKRFSSIVLEVDAVSFTAPFKDPNIPNKNPVGDISQSRPCHPKLYAHGFLRKFTGVKSLYIELPFSDHRVVQNRCLFKWRVKFGSRVESFVFLSPNYVCDNDGIYQIGKVDEENELISIAQHINKKRDISYQCLNDVIAWHKMLMNIVKDLPMLEEVSITDSGRKGRLSLSGEKLNEVKEWVHSASEAEINSRKGSFIGTETCIPVLKLPVSGYVMKGIFCALFEREDIQGRTDFLKNSEDGFEDKEEAAYTEAVKDVLEKEIMQTEMLNALGL</sequence>
<dbReference type="InterPro" id="IPR036047">
    <property type="entry name" value="F-box-like_dom_sf"/>
</dbReference>
<protein>
    <recommendedName>
        <fullName evidence="1">F-box domain-containing protein</fullName>
    </recommendedName>
</protein>
<dbReference type="Gene3D" id="1.20.1280.50">
    <property type="match status" value="1"/>
</dbReference>
<evidence type="ECO:0000313" key="3">
    <source>
        <dbReference type="Proteomes" id="UP000235145"/>
    </source>
</evidence>
<feature type="domain" description="F-box" evidence="1">
    <location>
        <begin position="18"/>
        <end position="54"/>
    </location>
</feature>
<dbReference type="OrthoDB" id="812961at2759"/>